<organism evidence="1">
    <name type="scientific">viral metagenome</name>
    <dbReference type="NCBI Taxonomy" id="1070528"/>
    <lineage>
        <taxon>unclassified sequences</taxon>
        <taxon>metagenomes</taxon>
        <taxon>organismal metagenomes</taxon>
    </lineage>
</organism>
<proteinExistence type="predicted"/>
<name>A0A6C0EMC9_9ZZZZ</name>
<protein>
    <submittedName>
        <fullName evidence="1">Uncharacterized protein</fullName>
    </submittedName>
</protein>
<dbReference type="EMBL" id="MN738860">
    <property type="protein sequence ID" value="QHT28505.1"/>
    <property type="molecule type" value="Genomic_DNA"/>
</dbReference>
<accession>A0A6C0EMC9</accession>
<reference evidence="1" key="1">
    <citation type="journal article" date="2020" name="Nature">
        <title>Giant virus diversity and host interactions through global metagenomics.</title>
        <authorList>
            <person name="Schulz F."/>
            <person name="Roux S."/>
            <person name="Paez-Espino D."/>
            <person name="Jungbluth S."/>
            <person name="Walsh D.A."/>
            <person name="Denef V.J."/>
            <person name="McMahon K.D."/>
            <person name="Konstantinidis K.T."/>
            <person name="Eloe-Fadrosh E.A."/>
            <person name="Kyrpides N.C."/>
            <person name="Woyke T."/>
        </authorList>
    </citation>
    <scope>NUCLEOTIDE SEQUENCE</scope>
    <source>
        <strain evidence="1">GVMAG-M-3300001348-25</strain>
    </source>
</reference>
<evidence type="ECO:0000313" key="1">
    <source>
        <dbReference type="EMBL" id="QHT28505.1"/>
    </source>
</evidence>
<sequence>MNMQQFTSDIVTETYLNNSHYQVIYNDLEIIVGNKISMRLCNSELVDYFEKHKLVENEKCMEYICSKNELFNNIYTDHYKKNKKDFELMTTLESMCQCWLMYLYH</sequence>
<dbReference type="AlphaFoldDB" id="A0A6C0EMC9"/>